<name>A0A1C6WF66_PLACE</name>
<proteinExistence type="predicted"/>
<sequence length="53" mass="5819">MNVMSVGLISLIIFNIVLAKNSSYSGTTTNSCSLLEEKTKKTHKTTEESVNVR</sequence>
<gene>
    <name evidence="2" type="ORF">PCHDS_000506500</name>
</gene>
<accession>A0A1C6WF66</accession>
<feature type="chain" id="PRO_5008749657" evidence="1">
    <location>
        <begin position="20"/>
        <end position="53"/>
    </location>
</feature>
<dbReference type="AlphaFoldDB" id="A0A1C6WF66"/>
<dbReference type="Proteomes" id="UP000507536">
    <property type="component" value="Unassembled WGS sequence"/>
</dbReference>
<organism evidence="2">
    <name type="scientific">Plasmodium chabaudi adami</name>
    <dbReference type="NCBI Taxonomy" id="5826"/>
    <lineage>
        <taxon>Eukaryota</taxon>
        <taxon>Sar</taxon>
        <taxon>Alveolata</taxon>
        <taxon>Apicomplexa</taxon>
        <taxon>Aconoidasida</taxon>
        <taxon>Haemosporida</taxon>
        <taxon>Plasmodiidae</taxon>
        <taxon>Plasmodium</taxon>
        <taxon>Plasmodium (Vinckeia)</taxon>
    </lineage>
</organism>
<evidence type="ECO:0000313" key="2">
    <source>
        <dbReference type="EMBL" id="SCL85855.1"/>
    </source>
</evidence>
<protein>
    <submittedName>
        <fullName evidence="2">Acidic phosphoprotein PCEMA1, putative</fullName>
    </submittedName>
</protein>
<evidence type="ECO:0000256" key="1">
    <source>
        <dbReference type="SAM" id="SignalP"/>
    </source>
</evidence>
<reference evidence="2" key="1">
    <citation type="submission" date="2016-08" db="EMBL/GenBank/DDBJ databases">
        <authorList>
            <consortium name="Pathogen Informatics"/>
        </authorList>
    </citation>
    <scope>NUCLEOTIDE SEQUENCE</scope>
    <source>
        <strain evidence="2">DS</strain>
    </source>
</reference>
<dbReference type="Pfam" id="PF07418">
    <property type="entry name" value="PCEMA1"/>
    <property type="match status" value="1"/>
</dbReference>
<dbReference type="EMBL" id="FMIN01000152">
    <property type="protein sequence ID" value="SCL85855.1"/>
    <property type="molecule type" value="Genomic_DNA"/>
</dbReference>
<feature type="signal peptide" evidence="1">
    <location>
        <begin position="1"/>
        <end position="19"/>
    </location>
</feature>
<feature type="non-terminal residue" evidence="2">
    <location>
        <position position="53"/>
    </location>
</feature>
<dbReference type="InterPro" id="IPR010882">
    <property type="entry name" value="PCEMA1"/>
</dbReference>
<keyword evidence="1" id="KW-0732">Signal</keyword>